<protein>
    <submittedName>
        <fullName evidence="2">Caspase family protein</fullName>
        <ecNumber evidence="2">3.4.22.-</ecNumber>
    </submittedName>
</protein>
<dbReference type="Pfam" id="PF00656">
    <property type="entry name" value="Peptidase_C14"/>
    <property type="match status" value="1"/>
</dbReference>
<dbReference type="PANTHER" id="PTHR22576:SF37">
    <property type="entry name" value="MUCOSA-ASSOCIATED LYMPHOID TISSUE LYMPHOMA TRANSLOCATION PROTEIN 1"/>
    <property type="match status" value="1"/>
</dbReference>
<sequence length="318" mass="34792">MSRKALIVGIDYYEHANPLFGCVNDAHAVNSALERHADGTRNFATKLLTGTGEANSISRRELRNAAQELFAGDDDIALFYFAGHGYIEQVGGYLICSDSEDGNDGLSLNELVAMANDCNAKSRIIVLDSCHSGIAGNAKPNDEHATINIGVTILTASTVKQYAAEVDNSGLFTTLFVDALNGGAANLLGEVTPGAVYAHIDQSLGPWDQRPLFKTNVTTFTSLKRVQPPISLEKLKKIRQYFESRGHELPLDPSFEPDSPNPDEKNNEIFADLQEMVKVNLVRPVGETHMYYAAMNSKSCRLTVLGEHYWKLVDADII</sequence>
<dbReference type="GO" id="GO:0006508">
    <property type="term" value="P:proteolysis"/>
    <property type="evidence" value="ECO:0007669"/>
    <property type="project" value="InterPro"/>
</dbReference>
<proteinExistence type="predicted"/>
<accession>A0AAW7Y1N7</accession>
<gene>
    <name evidence="2" type="ORF">Q4494_18445</name>
</gene>
<dbReference type="Proteomes" id="UP001169823">
    <property type="component" value="Unassembled WGS sequence"/>
</dbReference>
<dbReference type="Gene3D" id="3.40.50.1460">
    <property type="match status" value="1"/>
</dbReference>
<evidence type="ECO:0000259" key="1">
    <source>
        <dbReference type="Pfam" id="PF00656"/>
    </source>
</evidence>
<dbReference type="PANTHER" id="PTHR22576">
    <property type="entry name" value="MUCOSA ASSOCIATED LYMPHOID TISSUE LYMPHOMA TRANSLOCATION PROTEIN 1/PARACASPASE"/>
    <property type="match status" value="1"/>
</dbReference>
<dbReference type="EMBL" id="JAUOPJ010000036">
    <property type="protein sequence ID" value="MDO6459053.1"/>
    <property type="molecule type" value="Genomic_DNA"/>
</dbReference>
<evidence type="ECO:0000313" key="2">
    <source>
        <dbReference type="EMBL" id="MDO6459053.1"/>
    </source>
</evidence>
<dbReference type="AlphaFoldDB" id="A0AAW7Y1N7"/>
<keyword evidence="2" id="KW-0378">Hydrolase</keyword>
<dbReference type="EC" id="3.4.22.-" evidence="2"/>
<dbReference type="RefSeq" id="WP_303495230.1">
    <property type="nucleotide sequence ID" value="NZ_JAUOPJ010000036.1"/>
</dbReference>
<dbReference type="InterPro" id="IPR011600">
    <property type="entry name" value="Pept_C14_caspase"/>
</dbReference>
<dbReference type="InterPro" id="IPR052039">
    <property type="entry name" value="Caspase-related_regulators"/>
</dbReference>
<organism evidence="2 3">
    <name type="scientific">Celeribacter halophilus</name>
    <dbReference type="NCBI Taxonomy" id="576117"/>
    <lineage>
        <taxon>Bacteria</taxon>
        <taxon>Pseudomonadati</taxon>
        <taxon>Pseudomonadota</taxon>
        <taxon>Alphaproteobacteria</taxon>
        <taxon>Rhodobacterales</taxon>
        <taxon>Roseobacteraceae</taxon>
        <taxon>Celeribacter</taxon>
    </lineage>
</organism>
<reference evidence="2" key="1">
    <citation type="submission" date="2023-07" db="EMBL/GenBank/DDBJ databases">
        <title>Genome content predicts the carbon catabolic preferences of heterotrophic bacteria.</title>
        <authorList>
            <person name="Gralka M."/>
        </authorList>
    </citation>
    <scope>NUCLEOTIDE SEQUENCE</scope>
    <source>
        <strain evidence="2">I2M02</strain>
    </source>
</reference>
<dbReference type="SUPFAM" id="SSF52129">
    <property type="entry name" value="Caspase-like"/>
    <property type="match status" value="1"/>
</dbReference>
<dbReference type="GO" id="GO:0004197">
    <property type="term" value="F:cysteine-type endopeptidase activity"/>
    <property type="evidence" value="ECO:0007669"/>
    <property type="project" value="InterPro"/>
</dbReference>
<name>A0AAW7Y1N7_9RHOB</name>
<dbReference type="InterPro" id="IPR029030">
    <property type="entry name" value="Caspase-like_dom_sf"/>
</dbReference>
<comment type="caution">
    <text evidence="2">The sequence shown here is derived from an EMBL/GenBank/DDBJ whole genome shotgun (WGS) entry which is preliminary data.</text>
</comment>
<feature type="domain" description="Peptidase C14 caspase" evidence="1">
    <location>
        <begin position="3"/>
        <end position="187"/>
    </location>
</feature>
<evidence type="ECO:0000313" key="3">
    <source>
        <dbReference type="Proteomes" id="UP001169823"/>
    </source>
</evidence>